<comment type="similarity">
    <text evidence="2">Belongs to the CENP-C/MIF2 family.</text>
</comment>
<dbReference type="GO" id="GO:0051382">
    <property type="term" value="P:kinetochore assembly"/>
    <property type="evidence" value="ECO:0007669"/>
    <property type="project" value="InterPro"/>
</dbReference>
<dbReference type="InterPro" id="IPR028929">
    <property type="entry name" value="Mif2_N"/>
</dbReference>
<reference evidence="10" key="1">
    <citation type="submission" date="2022-11" db="EMBL/GenBank/DDBJ databases">
        <title>Chromosomal genome sequence assembly and mating type (MAT) locus characterization of the leprose asexual lichenized fungus Lepraria neglecta (Nyl.) Erichsen.</title>
        <authorList>
            <person name="Allen J.L."/>
            <person name="Pfeffer B."/>
        </authorList>
    </citation>
    <scope>NUCLEOTIDE SEQUENCE</scope>
    <source>
        <strain evidence="10">Allen 5258</strain>
    </source>
</reference>
<dbReference type="InterPro" id="IPR025974">
    <property type="entry name" value="Mif2/CENP-C_cupin"/>
</dbReference>
<dbReference type="Gene3D" id="2.60.120.10">
    <property type="entry name" value="Jelly Rolls"/>
    <property type="match status" value="1"/>
</dbReference>
<feature type="compositionally biased region" description="Acidic residues" evidence="7">
    <location>
        <begin position="453"/>
        <end position="463"/>
    </location>
</feature>
<feature type="compositionally biased region" description="Polar residues" evidence="7">
    <location>
        <begin position="123"/>
        <end position="138"/>
    </location>
</feature>
<dbReference type="GO" id="GO:0051315">
    <property type="term" value="P:attachment of mitotic spindle microtubules to kinetochore"/>
    <property type="evidence" value="ECO:0007669"/>
    <property type="project" value="TreeGrafter"/>
</dbReference>
<evidence type="ECO:0000256" key="2">
    <source>
        <dbReference type="ARBA" id="ARBA00010291"/>
    </source>
</evidence>
<feature type="region of interest" description="Disordered" evidence="7">
    <location>
        <begin position="449"/>
        <end position="471"/>
    </location>
</feature>
<feature type="compositionally biased region" description="Basic residues" evidence="7">
    <location>
        <begin position="348"/>
        <end position="359"/>
    </location>
</feature>
<accession>A0AAD9Z168</accession>
<evidence type="ECO:0000256" key="5">
    <source>
        <dbReference type="ARBA" id="ARBA00057947"/>
    </source>
</evidence>
<evidence type="ECO:0000259" key="8">
    <source>
        <dbReference type="Pfam" id="PF11699"/>
    </source>
</evidence>
<protein>
    <recommendedName>
        <fullName evidence="6">CENP-C homolog</fullName>
    </recommendedName>
</protein>
<keyword evidence="4" id="KW-0539">Nucleus</keyword>
<gene>
    <name evidence="10" type="ORF">OEA41_009198</name>
</gene>
<evidence type="ECO:0000256" key="6">
    <source>
        <dbReference type="ARBA" id="ARBA00075033"/>
    </source>
</evidence>
<feature type="compositionally biased region" description="Basic residues" evidence="7">
    <location>
        <begin position="300"/>
        <end position="309"/>
    </location>
</feature>
<proteinExistence type="inferred from homology"/>
<sequence>MGPRGRTPRKERAPGDYTAVGRKGRRTGTELKDTGIRDENGLEPIPSFSSPAKSLYQSNGVAPDHTYSADDSMDIDQSTIPEPTDLVRSARNARISLPPRATSPRKTYLNSSPRRSMARSVGPMSSPSRNLNNGTPTRAGSHAPVHKPVNRQLDFSLEKPRQSIEFSPKKAPSASLRTSRLTSNTSKEKNKRPFDLSIGADDYEDENSDALNVASTINGMNYDDDDIIIEQPTEDSPFDQGIPLEDNGETQLQSYEAEESYIIQPQAAAGAKAIKRKRGKPAAAESMDDSQISLVVPRSARPRGRQSKKSKTEIYQDPDAGQGAAPSKTAHSKRMPPPKLRDPNTKIKAAKKNSGKARSIRSESVGPRSAFFQRSETPATDSGALITRSGRQSIKPLQTWLGEKVVMGDRTSDSLPAIKEVIRVQEVMEPPRRRQQSAYRRIKRRAKSHLEHVEEEEEEEEDKEEKAQWELDPGIMTAEIMDWDPNTNKYDEETTRAEDVAYSYEAIEMRDIAGADFKFAKTLTLDFFGAGMVDLPPGGNKRIKNSRKMQMVFFVFYGRVTVNVGTPPTRFSIGKGGQFQVPRGNFYSISNESDINSARIFFAQGCEVQAGEADESTIA</sequence>
<feature type="compositionally biased region" description="Basic and acidic residues" evidence="7">
    <location>
        <begin position="27"/>
        <end position="40"/>
    </location>
</feature>
<dbReference type="Pfam" id="PF15624">
    <property type="entry name" value="Mif2_N"/>
    <property type="match status" value="1"/>
</dbReference>
<evidence type="ECO:0000256" key="3">
    <source>
        <dbReference type="ARBA" id="ARBA00023125"/>
    </source>
</evidence>
<dbReference type="FunFam" id="2.60.120.10:FF:000033">
    <property type="entry name" value="Centromere protein C 1"/>
    <property type="match status" value="1"/>
</dbReference>
<feature type="compositionally biased region" description="Low complexity" evidence="7">
    <location>
        <begin position="173"/>
        <end position="185"/>
    </location>
</feature>
<dbReference type="InterPro" id="IPR011051">
    <property type="entry name" value="RmlC_Cupin_sf"/>
</dbReference>
<comment type="function">
    <text evidence="5">Component of the kinetochore, a multiprotein complex that assembles on centromeric DNA and attaches chromosomes to spindle microtubules, mediating chromosome segregation and sister chromatid segregation during meiosis and mitosis. Component of the inner kinetochore constitutive centromere-associated network (CCAN), which serves as a structural platform for outer kinetochore assembly.</text>
</comment>
<feature type="domain" description="Mif2/CENP-C cupin" evidence="8">
    <location>
        <begin position="517"/>
        <end position="604"/>
    </location>
</feature>
<evidence type="ECO:0000313" key="10">
    <source>
        <dbReference type="EMBL" id="KAK3169814.1"/>
    </source>
</evidence>
<name>A0AAD9Z168_9LECA</name>
<feature type="compositionally biased region" description="Polar residues" evidence="7">
    <location>
        <begin position="47"/>
        <end position="60"/>
    </location>
</feature>
<dbReference type="GO" id="GO:0051455">
    <property type="term" value="P:spindle attachment to meiosis I kinetochore"/>
    <property type="evidence" value="ECO:0007669"/>
    <property type="project" value="TreeGrafter"/>
</dbReference>
<organism evidence="10 11">
    <name type="scientific">Lepraria neglecta</name>
    <dbReference type="NCBI Taxonomy" id="209136"/>
    <lineage>
        <taxon>Eukaryota</taxon>
        <taxon>Fungi</taxon>
        <taxon>Dikarya</taxon>
        <taxon>Ascomycota</taxon>
        <taxon>Pezizomycotina</taxon>
        <taxon>Lecanoromycetes</taxon>
        <taxon>OSLEUM clade</taxon>
        <taxon>Lecanoromycetidae</taxon>
        <taxon>Lecanorales</taxon>
        <taxon>Lecanorineae</taxon>
        <taxon>Stereocaulaceae</taxon>
        <taxon>Lepraria</taxon>
    </lineage>
</organism>
<evidence type="ECO:0000313" key="11">
    <source>
        <dbReference type="Proteomes" id="UP001276659"/>
    </source>
</evidence>
<dbReference type="SUPFAM" id="SSF51182">
    <property type="entry name" value="RmlC-like cupins"/>
    <property type="match status" value="1"/>
</dbReference>
<dbReference type="GO" id="GO:0000776">
    <property type="term" value="C:kinetochore"/>
    <property type="evidence" value="ECO:0007669"/>
    <property type="project" value="InterPro"/>
</dbReference>
<evidence type="ECO:0000259" key="9">
    <source>
        <dbReference type="Pfam" id="PF15624"/>
    </source>
</evidence>
<comment type="subcellular location">
    <subcellularLocation>
        <location evidence="1">Nucleus</location>
    </subcellularLocation>
</comment>
<feature type="region of interest" description="Disordered" evidence="7">
    <location>
        <begin position="1"/>
        <end position="201"/>
    </location>
</feature>
<feature type="region of interest" description="Disordered" evidence="7">
    <location>
        <begin position="273"/>
        <end position="386"/>
    </location>
</feature>
<dbReference type="GO" id="GO:0019237">
    <property type="term" value="F:centromeric DNA binding"/>
    <property type="evidence" value="ECO:0007669"/>
    <property type="project" value="InterPro"/>
</dbReference>
<dbReference type="Proteomes" id="UP001276659">
    <property type="component" value="Unassembled WGS sequence"/>
</dbReference>
<dbReference type="GO" id="GO:0005634">
    <property type="term" value="C:nucleus"/>
    <property type="evidence" value="ECO:0007669"/>
    <property type="project" value="UniProtKB-SubCell"/>
</dbReference>
<dbReference type="Pfam" id="PF11699">
    <property type="entry name" value="CENP-C_C"/>
    <property type="match status" value="1"/>
</dbReference>
<evidence type="ECO:0000256" key="4">
    <source>
        <dbReference type="ARBA" id="ARBA00023242"/>
    </source>
</evidence>
<feature type="domain" description="Mif2 N-terminal" evidence="9">
    <location>
        <begin position="17"/>
        <end position="155"/>
    </location>
</feature>
<dbReference type="InterPro" id="IPR028386">
    <property type="entry name" value="CENP-C/Mif2/cnp3"/>
</dbReference>
<dbReference type="InterPro" id="IPR014710">
    <property type="entry name" value="RmlC-like_jellyroll"/>
</dbReference>
<dbReference type="AlphaFoldDB" id="A0AAD9Z168"/>
<dbReference type="EMBL" id="JASNWA010000009">
    <property type="protein sequence ID" value="KAK3169814.1"/>
    <property type="molecule type" value="Genomic_DNA"/>
</dbReference>
<comment type="caution">
    <text evidence="10">The sequence shown here is derived from an EMBL/GenBank/DDBJ whole genome shotgun (WGS) entry which is preliminary data.</text>
</comment>
<dbReference type="CDD" id="cd06993">
    <property type="entry name" value="cupin_CENP-C_C"/>
    <property type="match status" value="1"/>
</dbReference>
<dbReference type="PANTHER" id="PTHR16684:SF11">
    <property type="entry name" value="CENTROMERE PROTEIN C"/>
    <property type="match status" value="1"/>
</dbReference>
<keyword evidence="3" id="KW-0238">DNA-binding</keyword>
<keyword evidence="11" id="KW-1185">Reference proteome</keyword>
<evidence type="ECO:0000256" key="1">
    <source>
        <dbReference type="ARBA" id="ARBA00004123"/>
    </source>
</evidence>
<evidence type="ECO:0000256" key="7">
    <source>
        <dbReference type="SAM" id="MobiDB-lite"/>
    </source>
</evidence>
<dbReference type="PANTHER" id="PTHR16684">
    <property type="entry name" value="CENTROMERE PROTEIN C"/>
    <property type="match status" value="1"/>
</dbReference>
<feature type="compositionally biased region" description="Polar residues" evidence="7">
    <location>
        <begin position="104"/>
        <end position="114"/>
    </location>
</feature>